<dbReference type="Proteomes" id="UP001168990">
    <property type="component" value="Unassembled WGS sequence"/>
</dbReference>
<proteinExistence type="predicted"/>
<comment type="caution">
    <text evidence="1">The sequence shown here is derived from an EMBL/GenBank/DDBJ whole genome shotgun (WGS) entry which is preliminary data.</text>
</comment>
<protein>
    <submittedName>
        <fullName evidence="1">Uncharacterized protein</fullName>
    </submittedName>
</protein>
<name>A0AA39C373_9HYME</name>
<keyword evidence="2" id="KW-1185">Reference proteome</keyword>
<dbReference type="AlphaFoldDB" id="A0AA39C373"/>
<dbReference type="EMBL" id="JAQQBS010001611">
    <property type="protein sequence ID" value="KAK0157073.1"/>
    <property type="molecule type" value="Genomic_DNA"/>
</dbReference>
<feature type="non-terminal residue" evidence="1">
    <location>
        <position position="225"/>
    </location>
</feature>
<gene>
    <name evidence="1" type="ORF">PV328_011926</name>
</gene>
<sequence length="225" mass="26325">FSLNTFNVFNALFQNRETYIHILAKRSEWMLKQMAMCFLKTDALNNITINSMVSENILPILSIKVGDPCRNLLDTLDNLQILNPEITLSKEARKKFNNLNDLCLIFNLDDLVNNVKQEWLDLPNLFNDEHVQNLSMLTVENMWKEIFSYEVTKKRNRISTKTVAATCKIRSNFQAHGVTKFCADSTHVHLHDKTNFSLPFQAWAFYFPYDAVHRCKYNLFHILDV</sequence>
<reference evidence="1" key="1">
    <citation type="journal article" date="2023" name="bioRxiv">
        <title>Scaffold-level genome assemblies of two parasitoid biocontrol wasps reveal the parthenogenesis mechanism and an associated novel virus.</title>
        <authorList>
            <person name="Inwood S."/>
            <person name="Skelly J."/>
            <person name="Guhlin J."/>
            <person name="Harrop T."/>
            <person name="Goldson S."/>
            <person name="Dearden P."/>
        </authorList>
    </citation>
    <scope>NUCLEOTIDE SEQUENCE</scope>
    <source>
        <strain evidence="1">Irish</strain>
        <tissue evidence="1">Whole body</tissue>
    </source>
</reference>
<evidence type="ECO:0000313" key="1">
    <source>
        <dbReference type="EMBL" id="KAK0157073.1"/>
    </source>
</evidence>
<accession>A0AA39C373</accession>
<organism evidence="1 2">
    <name type="scientific">Microctonus aethiopoides</name>
    <dbReference type="NCBI Taxonomy" id="144406"/>
    <lineage>
        <taxon>Eukaryota</taxon>
        <taxon>Metazoa</taxon>
        <taxon>Ecdysozoa</taxon>
        <taxon>Arthropoda</taxon>
        <taxon>Hexapoda</taxon>
        <taxon>Insecta</taxon>
        <taxon>Pterygota</taxon>
        <taxon>Neoptera</taxon>
        <taxon>Endopterygota</taxon>
        <taxon>Hymenoptera</taxon>
        <taxon>Apocrita</taxon>
        <taxon>Ichneumonoidea</taxon>
        <taxon>Braconidae</taxon>
        <taxon>Euphorinae</taxon>
        <taxon>Microctonus</taxon>
    </lineage>
</organism>
<reference evidence="1" key="2">
    <citation type="submission" date="2023-03" db="EMBL/GenBank/DDBJ databases">
        <authorList>
            <person name="Inwood S.N."/>
            <person name="Skelly J.G."/>
            <person name="Guhlin J."/>
            <person name="Harrop T.W.R."/>
            <person name="Goldson S.G."/>
            <person name="Dearden P.K."/>
        </authorList>
    </citation>
    <scope>NUCLEOTIDE SEQUENCE</scope>
    <source>
        <strain evidence="1">Irish</strain>
        <tissue evidence="1">Whole body</tissue>
    </source>
</reference>
<evidence type="ECO:0000313" key="2">
    <source>
        <dbReference type="Proteomes" id="UP001168990"/>
    </source>
</evidence>